<keyword evidence="2" id="KW-0677">Repeat</keyword>
<evidence type="ECO:0000256" key="3">
    <source>
        <dbReference type="ARBA" id="ARBA00022771"/>
    </source>
</evidence>
<dbReference type="InterPro" id="IPR036236">
    <property type="entry name" value="Znf_C2H2_sf"/>
</dbReference>
<feature type="region of interest" description="Disordered" evidence="6">
    <location>
        <begin position="352"/>
        <end position="455"/>
    </location>
</feature>
<accession>A0AAV1F226</accession>
<evidence type="ECO:0000256" key="5">
    <source>
        <dbReference type="PROSITE-ProRule" id="PRU00042"/>
    </source>
</evidence>
<gene>
    <name evidence="8" type="ORF">XNOV1_A025574</name>
</gene>
<dbReference type="GO" id="GO:0005634">
    <property type="term" value="C:nucleus"/>
    <property type="evidence" value="ECO:0007669"/>
    <property type="project" value="TreeGrafter"/>
</dbReference>
<proteinExistence type="predicted"/>
<feature type="domain" description="C2H2-type" evidence="7">
    <location>
        <begin position="82"/>
        <end position="101"/>
    </location>
</feature>
<feature type="compositionally biased region" description="Acidic residues" evidence="6">
    <location>
        <begin position="409"/>
        <end position="427"/>
    </location>
</feature>
<keyword evidence="9" id="KW-1185">Reference proteome</keyword>
<evidence type="ECO:0000256" key="4">
    <source>
        <dbReference type="ARBA" id="ARBA00022833"/>
    </source>
</evidence>
<feature type="domain" description="C2H2-type" evidence="7">
    <location>
        <begin position="53"/>
        <end position="81"/>
    </location>
</feature>
<sequence length="548" mass="62007">MDGVSWSTTRPPESFTRSKTSTDTLSRLANFIARADSKHQRHQRPQTSHLAPYACQECDQNFSHAADLLNHQDLKHTLPKPHRCPTCGQEFSLRSSLQLHKCERDSTPCERCHGESRLGVQCATCTGRTSDSIRLQDKSPHLQPHLLDSSPYTCAPCGRGFNQKQALLHHQQAGCSEPPSPLSLMDASGLPDDSPPVSEADSTRSDSSDSTELGGRMLSECEVCSRTFRTEAGLERHKQTNHTEEHLTASEEPQTKEAGSGGASIGVNRGLIKRSKSTSKVLSCRSCDLVFRSTSKLYLHRKEKHRREKIVAREYRPVTVKRRRAGAYPCQVCGKVFLHHLSLRAHHKQHAGQSLAIAKDRRNTVTSNSAGNKTVRAGPGRPGREPRGVRTVTDPGNSREVPEEREQEKEEEEEEQVEEEEEEEEQVEEKKQEEDEVEEEEEEEEEEGDEREFPCPSCVEVFSTQSQLREHVELHQSSVRRRRCSVCSQEMDTCTWQRSKRHRLYHCVPCQQGFSTLDSFLEHCQEHLRARVEEDSIAEGYTLQAAKT</sequence>
<feature type="compositionally biased region" description="Acidic residues" evidence="6">
    <location>
        <begin position="434"/>
        <end position="450"/>
    </location>
</feature>
<feature type="domain" description="C2H2-type" evidence="7">
    <location>
        <begin position="453"/>
        <end position="480"/>
    </location>
</feature>
<dbReference type="Pfam" id="PF00096">
    <property type="entry name" value="zf-C2H2"/>
    <property type="match status" value="3"/>
</dbReference>
<feature type="compositionally biased region" description="Basic and acidic residues" evidence="6">
    <location>
        <begin position="232"/>
        <end position="255"/>
    </location>
</feature>
<dbReference type="AlphaFoldDB" id="A0AAV1F226"/>
<feature type="region of interest" description="Disordered" evidence="6">
    <location>
        <begin position="170"/>
        <end position="214"/>
    </location>
</feature>
<dbReference type="PROSITE" id="PS00028">
    <property type="entry name" value="ZINC_FINGER_C2H2_1"/>
    <property type="match status" value="6"/>
</dbReference>
<evidence type="ECO:0000313" key="8">
    <source>
        <dbReference type="EMBL" id="CAJ1055108.1"/>
    </source>
</evidence>
<dbReference type="GO" id="GO:0043565">
    <property type="term" value="F:sequence-specific DNA binding"/>
    <property type="evidence" value="ECO:0007669"/>
    <property type="project" value="TreeGrafter"/>
</dbReference>
<evidence type="ECO:0000313" key="9">
    <source>
        <dbReference type="Proteomes" id="UP001178508"/>
    </source>
</evidence>
<keyword evidence="1" id="KW-0479">Metal-binding</keyword>
<keyword evidence="3 5" id="KW-0863">Zinc-finger</keyword>
<reference evidence="8" key="1">
    <citation type="submission" date="2023-08" db="EMBL/GenBank/DDBJ databases">
        <authorList>
            <person name="Alioto T."/>
            <person name="Alioto T."/>
            <person name="Gomez Garrido J."/>
        </authorList>
    </citation>
    <scope>NUCLEOTIDE SEQUENCE</scope>
</reference>
<dbReference type="SMART" id="SM00355">
    <property type="entry name" value="ZnF_C2H2"/>
    <property type="match status" value="8"/>
</dbReference>
<dbReference type="GO" id="GO:0008270">
    <property type="term" value="F:zinc ion binding"/>
    <property type="evidence" value="ECO:0007669"/>
    <property type="project" value="UniProtKB-KW"/>
</dbReference>
<dbReference type="Proteomes" id="UP001178508">
    <property type="component" value="Chromosome 4"/>
</dbReference>
<dbReference type="PANTHER" id="PTHR24408:SF58">
    <property type="entry name" value="TRANSCRIPTION FACTOR (TFIIIA), PUTATIVE (AFU_ORTHOLOGUE AFUA_1G05150)-RELATED"/>
    <property type="match status" value="1"/>
</dbReference>
<protein>
    <submittedName>
        <fullName evidence="8">Zinc finger protein 594</fullName>
    </submittedName>
</protein>
<feature type="region of interest" description="Disordered" evidence="6">
    <location>
        <begin position="1"/>
        <end position="21"/>
    </location>
</feature>
<dbReference type="SUPFAM" id="SSF57667">
    <property type="entry name" value="beta-beta-alpha zinc fingers"/>
    <property type="match status" value="4"/>
</dbReference>
<evidence type="ECO:0000256" key="6">
    <source>
        <dbReference type="SAM" id="MobiDB-lite"/>
    </source>
</evidence>
<organism evidence="8 9">
    <name type="scientific">Xyrichtys novacula</name>
    <name type="common">Pearly razorfish</name>
    <name type="synonym">Hemipteronotus novacula</name>
    <dbReference type="NCBI Taxonomy" id="13765"/>
    <lineage>
        <taxon>Eukaryota</taxon>
        <taxon>Metazoa</taxon>
        <taxon>Chordata</taxon>
        <taxon>Craniata</taxon>
        <taxon>Vertebrata</taxon>
        <taxon>Euteleostomi</taxon>
        <taxon>Actinopterygii</taxon>
        <taxon>Neopterygii</taxon>
        <taxon>Teleostei</taxon>
        <taxon>Neoteleostei</taxon>
        <taxon>Acanthomorphata</taxon>
        <taxon>Eupercaria</taxon>
        <taxon>Labriformes</taxon>
        <taxon>Labridae</taxon>
        <taxon>Xyrichtys</taxon>
    </lineage>
</organism>
<feature type="region of interest" description="Disordered" evidence="6">
    <location>
        <begin position="232"/>
        <end position="267"/>
    </location>
</feature>
<dbReference type="EMBL" id="OY660867">
    <property type="protein sequence ID" value="CAJ1055108.1"/>
    <property type="molecule type" value="Genomic_DNA"/>
</dbReference>
<dbReference type="GO" id="GO:0000981">
    <property type="term" value="F:DNA-binding transcription factor activity, RNA polymerase II-specific"/>
    <property type="evidence" value="ECO:0007669"/>
    <property type="project" value="TreeGrafter"/>
</dbReference>
<dbReference type="Gene3D" id="3.30.160.60">
    <property type="entry name" value="Classic Zinc Finger"/>
    <property type="match status" value="3"/>
</dbReference>
<evidence type="ECO:0000259" key="7">
    <source>
        <dbReference type="PROSITE" id="PS50157"/>
    </source>
</evidence>
<feature type="domain" description="C2H2-type" evidence="7">
    <location>
        <begin position="328"/>
        <end position="355"/>
    </location>
</feature>
<feature type="domain" description="C2H2-type" evidence="7">
    <location>
        <begin position="152"/>
        <end position="179"/>
    </location>
</feature>
<dbReference type="InterPro" id="IPR013087">
    <property type="entry name" value="Znf_C2H2_type"/>
</dbReference>
<keyword evidence="4" id="KW-0862">Zinc</keyword>
<name>A0AAV1F226_XYRNO</name>
<evidence type="ECO:0000256" key="1">
    <source>
        <dbReference type="ARBA" id="ARBA00022723"/>
    </source>
</evidence>
<dbReference type="PANTHER" id="PTHR24408">
    <property type="entry name" value="ZINC FINGER PROTEIN"/>
    <property type="match status" value="1"/>
</dbReference>
<evidence type="ECO:0000256" key="2">
    <source>
        <dbReference type="ARBA" id="ARBA00022737"/>
    </source>
</evidence>
<feature type="domain" description="C2H2-type" evidence="7">
    <location>
        <begin position="282"/>
        <end position="310"/>
    </location>
</feature>
<feature type="domain" description="C2H2-type" evidence="7">
    <location>
        <begin position="219"/>
        <end position="247"/>
    </location>
</feature>
<dbReference type="PROSITE" id="PS50157">
    <property type="entry name" value="ZINC_FINGER_C2H2_2"/>
    <property type="match status" value="7"/>
</dbReference>